<dbReference type="Proteomes" id="UP000578531">
    <property type="component" value="Unassembled WGS sequence"/>
</dbReference>
<reference evidence="2 3" key="1">
    <citation type="journal article" date="2020" name="Genomics">
        <title>Complete, high-quality genomes from long-read metagenomic sequencing of two wolf lichen thalli reveals enigmatic genome architecture.</title>
        <authorList>
            <person name="McKenzie S.K."/>
            <person name="Walston R.F."/>
            <person name="Allen J.L."/>
        </authorList>
    </citation>
    <scope>NUCLEOTIDE SEQUENCE [LARGE SCALE GENOMIC DNA]</scope>
    <source>
        <strain evidence="2">WasteWater2</strain>
    </source>
</reference>
<dbReference type="OrthoDB" id="5478256at2759"/>
<dbReference type="AlphaFoldDB" id="A0A8H6L1V4"/>
<proteinExistence type="predicted"/>
<accession>A0A8H6L1V4</accession>
<organism evidence="2 3">
    <name type="scientific">Letharia columbiana</name>
    <dbReference type="NCBI Taxonomy" id="112416"/>
    <lineage>
        <taxon>Eukaryota</taxon>
        <taxon>Fungi</taxon>
        <taxon>Dikarya</taxon>
        <taxon>Ascomycota</taxon>
        <taxon>Pezizomycotina</taxon>
        <taxon>Lecanoromycetes</taxon>
        <taxon>OSLEUM clade</taxon>
        <taxon>Lecanoromycetidae</taxon>
        <taxon>Lecanorales</taxon>
        <taxon>Lecanorineae</taxon>
        <taxon>Parmeliaceae</taxon>
        <taxon>Letharia</taxon>
    </lineage>
</organism>
<keyword evidence="3" id="KW-1185">Reference proteome</keyword>
<comment type="caution">
    <text evidence="2">The sequence shown here is derived from an EMBL/GenBank/DDBJ whole genome shotgun (WGS) entry which is preliminary data.</text>
</comment>
<feature type="region of interest" description="Disordered" evidence="1">
    <location>
        <begin position="1"/>
        <end position="20"/>
    </location>
</feature>
<evidence type="ECO:0000313" key="3">
    <source>
        <dbReference type="Proteomes" id="UP000578531"/>
    </source>
</evidence>
<name>A0A8H6L1V4_9LECA</name>
<gene>
    <name evidence="2" type="ORF">HO173_009520</name>
</gene>
<evidence type="ECO:0000313" key="2">
    <source>
        <dbReference type="EMBL" id="KAF6232415.1"/>
    </source>
</evidence>
<sequence>MNDSQWPDTGRHRPRTVSDHSASLKADFDNVHNTVKASVSRVINLPANLRAQSAKGVTNGIAEAGSNGHCSKFSEMDRDTFTNIILGNIRTQTAAGAPDTVLLTQFYGPRKSYQELHAKRMAQMPDTAADNRLIAVGNGTNIVEIKSYSANIILNIVHQASVNIIGGRDSRYLGEAISVLLEAYFSNDWFKGSVRLSTASLLDRGDVKVVADAEHREDLDRLIQSTAWHEEVGRSLGPLPKQTYNIRMHNIRIDCMMFRNRIEKSIIIRALAETNFLDDSDSSVRSSSINDIAWCDYYPTPGTLPQQIDDFRAGRLARDTGFPFSTSARLKRVAEDGSPEAESGGDNKRIKQEVLKQEEPRHREDSLGPYRQPSPYIVHRPW</sequence>
<dbReference type="RefSeq" id="XP_037161844.1">
    <property type="nucleotide sequence ID" value="XM_037311410.1"/>
</dbReference>
<dbReference type="GeneID" id="59291171"/>
<dbReference type="EMBL" id="JACCJC010000049">
    <property type="protein sequence ID" value="KAF6232415.1"/>
    <property type="molecule type" value="Genomic_DNA"/>
</dbReference>
<feature type="region of interest" description="Disordered" evidence="1">
    <location>
        <begin position="331"/>
        <end position="382"/>
    </location>
</feature>
<evidence type="ECO:0000256" key="1">
    <source>
        <dbReference type="SAM" id="MobiDB-lite"/>
    </source>
</evidence>
<protein>
    <submittedName>
        <fullName evidence="2">Uncharacterized protein</fullName>
    </submittedName>
</protein>
<feature type="compositionally biased region" description="Basic and acidic residues" evidence="1">
    <location>
        <begin position="345"/>
        <end position="366"/>
    </location>
</feature>